<accession>A0AC34R0G6</accession>
<proteinExistence type="predicted"/>
<organism evidence="1 2">
    <name type="scientific">Panagrolaimus sp. JU765</name>
    <dbReference type="NCBI Taxonomy" id="591449"/>
    <lineage>
        <taxon>Eukaryota</taxon>
        <taxon>Metazoa</taxon>
        <taxon>Ecdysozoa</taxon>
        <taxon>Nematoda</taxon>
        <taxon>Chromadorea</taxon>
        <taxon>Rhabditida</taxon>
        <taxon>Tylenchina</taxon>
        <taxon>Panagrolaimomorpha</taxon>
        <taxon>Panagrolaimoidea</taxon>
        <taxon>Panagrolaimidae</taxon>
        <taxon>Panagrolaimus</taxon>
    </lineage>
</organism>
<protein>
    <submittedName>
        <fullName evidence="2">Uncharacterized protein</fullName>
    </submittedName>
</protein>
<name>A0AC34R0G6_9BILA</name>
<evidence type="ECO:0000313" key="2">
    <source>
        <dbReference type="WBParaSite" id="JU765_v2.g2254.t1"/>
    </source>
</evidence>
<reference evidence="2" key="1">
    <citation type="submission" date="2022-11" db="UniProtKB">
        <authorList>
            <consortium name="WormBaseParasite"/>
        </authorList>
    </citation>
    <scope>IDENTIFICATION</scope>
</reference>
<sequence>MKIVSFFCFLIILTIFVVEIGGKSIEKPDLPGRKWDHDRKVWLCEKDEDCPRFHYCITTDGVDSCQGREGRK</sequence>
<evidence type="ECO:0000313" key="1">
    <source>
        <dbReference type="Proteomes" id="UP000887576"/>
    </source>
</evidence>
<dbReference type="WBParaSite" id="JU765_v2.g2254.t1">
    <property type="protein sequence ID" value="JU765_v2.g2254.t1"/>
    <property type="gene ID" value="JU765_v2.g2254"/>
</dbReference>
<dbReference type="Proteomes" id="UP000887576">
    <property type="component" value="Unplaced"/>
</dbReference>